<feature type="transmembrane region" description="Helical" evidence="1">
    <location>
        <begin position="63"/>
        <end position="87"/>
    </location>
</feature>
<accession>A0A9W6KCD1</accession>
<evidence type="ECO:0008006" key="4">
    <source>
        <dbReference type="Google" id="ProtNLM"/>
    </source>
</evidence>
<name>A0A9W6KCD1_9PSED</name>
<evidence type="ECO:0000313" key="3">
    <source>
        <dbReference type="Proteomes" id="UP001143328"/>
    </source>
</evidence>
<organism evidence="2 3">
    <name type="scientific">Pseudomonas turukhanskensis</name>
    <dbReference type="NCBI Taxonomy" id="1806536"/>
    <lineage>
        <taxon>Bacteria</taxon>
        <taxon>Pseudomonadati</taxon>
        <taxon>Pseudomonadota</taxon>
        <taxon>Gammaproteobacteria</taxon>
        <taxon>Pseudomonadales</taxon>
        <taxon>Pseudomonadaceae</taxon>
        <taxon>Pseudomonas</taxon>
    </lineage>
</organism>
<reference evidence="2" key="1">
    <citation type="journal article" date="2014" name="Int. J. Syst. Evol. Microbiol.">
        <title>Complete genome sequence of Corynebacterium casei LMG S-19264T (=DSM 44701T), isolated from a smear-ripened cheese.</title>
        <authorList>
            <consortium name="US DOE Joint Genome Institute (JGI-PGF)"/>
            <person name="Walter F."/>
            <person name="Albersmeier A."/>
            <person name="Kalinowski J."/>
            <person name="Ruckert C."/>
        </authorList>
    </citation>
    <scope>NUCLEOTIDE SEQUENCE</scope>
    <source>
        <strain evidence="2">VKM B-2935</strain>
    </source>
</reference>
<proteinExistence type="predicted"/>
<dbReference type="RefSeq" id="WP_271198437.1">
    <property type="nucleotide sequence ID" value="NZ_BSFN01000036.1"/>
</dbReference>
<keyword evidence="1" id="KW-0472">Membrane</keyword>
<keyword evidence="1" id="KW-1133">Transmembrane helix</keyword>
<sequence>MLNSDAYVAALDESSTASGVSWAAVFAGAVAAAALSLILLLLGSGLGFSAISPWADKGLSAEGLGISAIIWLAFTQLVAAAMGGYLAGRLRKRWTTLHNDEVYFRDTAHGFLAWGVATLVTATLVVGSVSSLVSGTAQVGATLSTSPATAQVADNSDDSYFIDTLFRDDRGAPVTSDAAHDVAGRIFARNLASDNGALNPDDRAYLAQLVAQRTDLSQADAQARVDKVYGQAHQAVVDLKVAADAAKKAAAHATLWMFVALLIGAFVAAFTAIYGGRQRDAVVILDDRRTVPVR</sequence>
<keyword evidence="3" id="KW-1185">Reference proteome</keyword>
<comment type="caution">
    <text evidence="2">The sequence shown here is derived from an EMBL/GenBank/DDBJ whole genome shotgun (WGS) entry which is preliminary data.</text>
</comment>
<dbReference type="Proteomes" id="UP001143328">
    <property type="component" value="Unassembled WGS sequence"/>
</dbReference>
<dbReference type="AlphaFoldDB" id="A0A9W6KCD1"/>
<reference evidence="2" key="2">
    <citation type="submission" date="2023-01" db="EMBL/GenBank/DDBJ databases">
        <authorList>
            <person name="Sun Q."/>
            <person name="Evtushenko L."/>
        </authorList>
    </citation>
    <scope>NUCLEOTIDE SEQUENCE</scope>
    <source>
        <strain evidence="2">VKM B-2935</strain>
    </source>
</reference>
<feature type="transmembrane region" description="Helical" evidence="1">
    <location>
        <begin position="255"/>
        <end position="275"/>
    </location>
</feature>
<protein>
    <recommendedName>
        <fullName evidence="4">Transmembrane protein</fullName>
    </recommendedName>
</protein>
<keyword evidence="1" id="KW-0812">Transmembrane</keyword>
<gene>
    <name evidence="2" type="ORF">GCM10017655_52130</name>
</gene>
<evidence type="ECO:0000256" key="1">
    <source>
        <dbReference type="SAM" id="Phobius"/>
    </source>
</evidence>
<evidence type="ECO:0000313" key="2">
    <source>
        <dbReference type="EMBL" id="GLK92148.1"/>
    </source>
</evidence>
<dbReference type="EMBL" id="BSFN01000036">
    <property type="protein sequence ID" value="GLK92148.1"/>
    <property type="molecule type" value="Genomic_DNA"/>
</dbReference>
<feature type="transmembrane region" description="Helical" evidence="1">
    <location>
        <begin position="20"/>
        <end position="42"/>
    </location>
</feature>
<feature type="transmembrane region" description="Helical" evidence="1">
    <location>
        <begin position="107"/>
        <end position="126"/>
    </location>
</feature>